<name>A0A7J6AIG6_AMEME</name>
<dbReference type="PANTHER" id="PTHR10157">
    <property type="entry name" value="DOPAMINE BETA HYDROXYLASE RELATED"/>
    <property type="match status" value="1"/>
</dbReference>
<keyword evidence="10 23" id="KW-0812">Transmembrane</keyword>
<comment type="subunit">
    <text evidence="6">Homotetramer; composed of two disulfide-linked dimers.</text>
</comment>
<dbReference type="InterPro" id="IPR014783">
    <property type="entry name" value="Cu2_ascorb_mOase_CS-2"/>
</dbReference>
<evidence type="ECO:0000256" key="14">
    <source>
        <dbReference type="ARBA" id="ARBA00023002"/>
    </source>
</evidence>
<evidence type="ECO:0000256" key="8">
    <source>
        <dbReference type="ARBA" id="ARBA00020179"/>
    </source>
</evidence>
<dbReference type="InterPro" id="IPR028460">
    <property type="entry name" value="Tbh/DBH"/>
</dbReference>
<organism evidence="25 26">
    <name type="scientific">Ameiurus melas</name>
    <name type="common">Black bullhead</name>
    <name type="synonym">Silurus melas</name>
    <dbReference type="NCBI Taxonomy" id="219545"/>
    <lineage>
        <taxon>Eukaryota</taxon>
        <taxon>Metazoa</taxon>
        <taxon>Chordata</taxon>
        <taxon>Craniata</taxon>
        <taxon>Vertebrata</taxon>
        <taxon>Euteleostomi</taxon>
        <taxon>Actinopterygii</taxon>
        <taxon>Neopterygii</taxon>
        <taxon>Teleostei</taxon>
        <taxon>Ostariophysi</taxon>
        <taxon>Siluriformes</taxon>
        <taxon>Ictaluridae</taxon>
        <taxon>Ameiurus</taxon>
    </lineage>
</organism>
<evidence type="ECO:0000256" key="3">
    <source>
        <dbReference type="ARBA" id="ARBA00004553"/>
    </source>
</evidence>
<dbReference type="GO" id="GO:0005615">
    <property type="term" value="C:extracellular space"/>
    <property type="evidence" value="ECO:0007669"/>
    <property type="project" value="TreeGrafter"/>
</dbReference>
<comment type="caution">
    <text evidence="25">The sequence shown here is derived from an EMBL/GenBank/DDBJ whole genome shotgun (WGS) entry which is preliminary data.</text>
</comment>
<dbReference type="GO" id="GO:0031418">
    <property type="term" value="F:L-ascorbic acid binding"/>
    <property type="evidence" value="ECO:0007669"/>
    <property type="project" value="UniProtKB-KW"/>
</dbReference>
<evidence type="ECO:0000259" key="24">
    <source>
        <dbReference type="PROSITE" id="PS50836"/>
    </source>
</evidence>
<keyword evidence="19" id="KW-0325">Glycoprotein</keyword>
<evidence type="ECO:0000256" key="9">
    <source>
        <dbReference type="ARBA" id="ARBA00022584"/>
    </source>
</evidence>
<evidence type="ECO:0000256" key="19">
    <source>
        <dbReference type="ARBA" id="ARBA00023180"/>
    </source>
</evidence>
<dbReference type="EC" id="1.14.17.1" evidence="7"/>
<dbReference type="GO" id="GO:0006589">
    <property type="term" value="P:octopamine biosynthetic process"/>
    <property type="evidence" value="ECO:0007669"/>
    <property type="project" value="TreeGrafter"/>
</dbReference>
<keyword evidence="9" id="KW-0127">Catecholamine biosynthesis</keyword>
<dbReference type="PANTHER" id="PTHR10157:SF29">
    <property type="entry name" value="DOPAMINE BETA-HYDROXYLASE"/>
    <property type="match status" value="1"/>
</dbReference>
<keyword evidence="14" id="KW-0560">Oxidoreductase</keyword>
<dbReference type="InterPro" id="IPR036939">
    <property type="entry name" value="Cu2_ascorb_mOase_N_sf"/>
</dbReference>
<dbReference type="Pfam" id="PF03351">
    <property type="entry name" value="DOMON"/>
    <property type="match status" value="1"/>
</dbReference>
<sequence length="649" mass="73647">MRLLNKDLRLQDVTLIYAILLAALVVLLVAPYHASSPSLSPASSSSPDDTSRPSLPYHVPLDPAGQLELYWNISYAKQEVYMELRAKELHHGLLLGMSDRGEPTDADLVLLWNDGHKSYFGDAWSDDEGRVTLDSQQDYELLDARNTPEGFSLLFKRPFSTCDPHDYVIEEGTVHLIFSVLDQPIHSLRQLNVSRLQPGVQRVLLLRPDAPSPSLPSDVRTLEVLAPDIVIPQQETTYWCYTYQLPPNMPKNHIVMVTAGRLRTPPSVRIIRDRFVMNSQQEYRFLVPKRWVWEEAIVHHMEVFKLASHGLRSYSGSCTQDEAEESELLPTRCRWPSERPFYYPSDAGLPLGGEGSSRFLRLEVHYHNPLLISGRRDSSGIRLWFTPSLRRFDAGIMELGLVYTPVMAVPPHQHTFHLTGYCTAECTRTALPPGGIHIFASQLHTHLAGRGVRTVLVRGGREVEVVQEDKHFSTHYQIIRILRKMVTVLPGDVLLTKCTYNTEDRVKATVGGFGIMEEMCVNYVHYYPRTQLELCKSHVDPDYLQRYFRIINRFHGEDSCSFSQTTVEDQFSAVTWDSFSAEVLDSLYTTSPISMHCNQSTAELFPGNWEKQKIPGVLAELQPAARPCDPSRAPAQRNGPTEVRPRRSG</sequence>
<feature type="domain" description="DOMON" evidence="24">
    <location>
        <begin position="65"/>
        <end position="181"/>
    </location>
</feature>
<evidence type="ECO:0000256" key="16">
    <source>
        <dbReference type="ARBA" id="ARBA00023033"/>
    </source>
</evidence>
<dbReference type="InterPro" id="IPR005018">
    <property type="entry name" value="DOMON_domain"/>
</dbReference>
<feature type="transmembrane region" description="Helical" evidence="23">
    <location>
        <begin position="12"/>
        <end position="34"/>
    </location>
</feature>
<dbReference type="Proteomes" id="UP000593565">
    <property type="component" value="Unassembled WGS sequence"/>
</dbReference>
<dbReference type="InterPro" id="IPR014784">
    <property type="entry name" value="Cu2_ascorb_mOase-like_C"/>
</dbReference>
<dbReference type="GO" id="GO:0042420">
    <property type="term" value="P:dopamine catabolic process"/>
    <property type="evidence" value="ECO:0007669"/>
    <property type="project" value="TreeGrafter"/>
</dbReference>
<keyword evidence="13 23" id="KW-1133">Transmembrane helix</keyword>
<feature type="region of interest" description="Disordered" evidence="22">
    <location>
        <begin position="36"/>
        <end position="57"/>
    </location>
</feature>
<proteinExistence type="inferred from homology"/>
<dbReference type="Gene3D" id="2.60.120.310">
    <property type="entry name" value="Copper type II, ascorbate-dependent monooxygenase, N-terminal domain"/>
    <property type="match status" value="1"/>
</dbReference>
<dbReference type="EMBL" id="JAAGNN010000012">
    <property type="protein sequence ID" value="KAF4082724.1"/>
    <property type="molecule type" value="Genomic_DNA"/>
</dbReference>
<reference evidence="25 26" key="1">
    <citation type="submission" date="2020-02" db="EMBL/GenBank/DDBJ databases">
        <title>A chromosome-scale genome assembly of the black bullhead catfish (Ameiurus melas).</title>
        <authorList>
            <person name="Wen M."/>
            <person name="Zham M."/>
            <person name="Cabau C."/>
            <person name="Klopp C."/>
            <person name="Donnadieu C."/>
            <person name="Roques C."/>
            <person name="Bouchez O."/>
            <person name="Lampietro C."/>
            <person name="Jouanno E."/>
            <person name="Herpin A."/>
            <person name="Louis A."/>
            <person name="Berthelot C."/>
            <person name="Parey E."/>
            <person name="Roest-Crollius H."/>
            <person name="Braasch I."/>
            <person name="Postlethwait J."/>
            <person name="Robinson-Rechavi M."/>
            <person name="Echchiki A."/>
            <person name="Begum T."/>
            <person name="Montfort J."/>
            <person name="Schartl M."/>
            <person name="Bobe J."/>
            <person name="Guiguen Y."/>
        </authorList>
    </citation>
    <scope>NUCLEOTIDE SEQUENCE [LARGE SCALE GENOMIC DNA]</scope>
    <source>
        <strain evidence="25">M_S1</strain>
        <tissue evidence="25">Blood</tissue>
    </source>
</reference>
<feature type="region of interest" description="Disordered" evidence="22">
    <location>
        <begin position="623"/>
        <end position="649"/>
    </location>
</feature>
<dbReference type="GO" id="GO:0004500">
    <property type="term" value="F:dopamine beta-monooxygenase activity"/>
    <property type="evidence" value="ECO:0007669"/>
    <property type="project" value="UniProtKB-EC"/>
</dbReference>
<dbReference type="PROSITE" id="PS50836">
    <property type="entry name" value="DOMON"/>
    <property type="match status" value="1"/>
</dbReference>
<evidence type="ECO:0000256" key="22">
    <source>
        <dbReference type="SAM" id="MobiDB-lite"/>
    </source>
</evidence>
<dbReference type="Pfam" id="PF01082">
    <property type="entry name" value="Cu2_monooxygen"/>
    <property type="match status" value="1"/>
</dbReference>
<dbReference type="PRINTS" id="PR00767">
    <property type="entry name" value="DBMONOXGNASE"/>
</dbReference>
<evidence type="ECO:0000256" key="5">
    <source>
        <dbReference type="ARBA" id="ARBA00010676"/>
    </source>
</evidence>
<evidence type="ECO:0000256" key="4">
    <source>
        <dbReference type="ARBA" id="ARBA00005223"/>
    </source>
</evidence>
<keyword evidence="11" id="KW-0479">Metal-binding</keyword>
<protein>
    <recommendedName>
        <fullName evidence="8">Dopamine beta-hydroxylase</fullName>
        <ecNumber evidence="7">1.14.17.1</ecNumber>
    </recommendedName>
</protein>
<feature type="compositionally biased region" description="Low complexity" evidence="22">
    <location>
        <begin position="36"/>
        <end position="56"/>
    </location>
</feature>
<dbReference type="InterPro" id="IPR045266">
    <property type="entry name" value="DOH_DOMON"/>
</dbReference>
<evidence type="ECO:0000256" key="6">
    <source>
        <dbReference type="ARBA" id="ARBA00011406"/>
    </source>
</evidence>
<evidence type="ECO:0000256" key="12">
    <source>
        <dbReference type="ARBA" id="ARBA00022896"/>
    </source>
</evidence>
<keyword evidence="17 23" id="KW-0472">Membrane</keyword>
<dbReference type="GO" id="GO:0005507">
    <property type="term" value="F:copper ion binding"/>
    <property type="evidence" value="ECO:0007669"/>
    <property type="project" value="InterPro"/>
</dbReference>
<evidence type="ECO:0000313" key="26">
    <source>
        <dbReference type="Proteomes" id="UP000593565"/>
    </source>
</evidence>
<comment type="cofactor">
    <cofactor evidence="1">
        <name>Cu(2+)</name>
        <dbReference type="ChEBI" id="CHEBI:29036"/>
    </cofactor>
</comment>
<evidence type="ECO:0000256" key="15">
    <source>
        <dbReference type="ARBA" id="ARBA00023008"/>
    </source>
</evidence>
<comment type="similarity">
    <text evidence="5">Belongs to the copper type II ascorbate-dependent monooxygenase family.</text>
</comment>
<evidence type="ECO:0000256" key="1">
    <source>
        <dbReference type="ARBA" id="ARBA00001973"/>
    </source>
</evidence>
<dbReference type="InterPro" id="IPR024548">
    <property type="entry name" value="Cu2_monoox_C"/>
</dbReference>
<dbReference type="GO" id="GO:0034466">
    <property type="term" value="C:chromaffin granule lumen"/>
    <property type="evidence" value="ECO:0007669"/>
    <property type="project" value="UniProtKB-SubCell"/>
</dbReference>
<evidence type="ECO:0000256" key="10">
    <source>
        <dbReference type="ARBA" id="ARBA00022692"/>
    </source>
</evidence>
<keyword evidence="26" id="KW-1185">Reference proteome</keyword>
<evidence type="ECO:0000256" key="17">
    <source>
        <dbReference type="ARBA" id="ARBA00023136"/>
    </source>
</evidence>
<comment type="subcellular location">
    <subcellularLocation>
        <location evidence="3">Cytoplasmic vesicle</location>
        <location evidence="3">Secretory vesicle</location>
        <location evidence="3">Chromaffin granule lumen</location>
    </subcellularLocation>
    <subcellularLocation>
        <location evidence="2">Cytoplasmic vesicle</location>
        <location evidence="2">Secretory vesicle</location>
        <location evidence="2">Chromaffin granule membrane</location>
        <topology evidence="2">Single-pass type II membrane protein</topology>
    </subcellularLocation>
</comment>
<dbReference type="AlphaFoldDB" id="A0A7J6AIG6"/>
<evidence type="ECO:0000256" key="18">
    <source>
        <dbReference type="ARBA" id="ARBA00023157"/>
    </source>
</evidence>
<accession>A0A7J6AIG6</accession>
<evidence type="ECO:0000256" key="7">
    <source>
        <dbReference type="ARBA" id="ARBA00012686"/>
    </source>
</evidence>
<dbReference type="GO" id="GO:0042421">
    <property type="term" value="P:norepinephrine biosynthetic process"/>
    <property type="evidence" value="ECO:0007669"/>
    <property type="project" value="TreeGrafter"/>
</dbReference>
<dbReference type="Gene3D" id="2.60.120.230">
    <property type="match status" value="1"/>
</dbReference>
<dbReference type="InterPro" id="IPR000945">
    <property type="entry name" value="DBH-like"/>
</dbReference>
<dbReference type="CDD" id="cd09631">
    <property type="entry name" value="DOMON_DOH"/>
    <property type="match status" value="1"/>
</dbReference>
<dbReference type="FunFam" id="2.60.120.230:FF:000001">
    <property type="entry name" value="Monooxygenase, DBH-like 1"/>
    <property type="match status" value="1"/>
</dbReference>
<keyword evidence="12" id="KW-0847">Vitamin C</keyword>
<comment type="catalytic activity">
    <reaction evidence="21">
        <text>dopamine + 2 L-ascorbate + O2 = (R)-noradrenaline + 2 monodehydro-L-ascorbate radical + H2O</text>
        <dbReference type="Rhea" id="RHEA:19117"/>
        <dbReference type="ChEBI" id="CHEBI:15377"/>
        <dbReference type="ChEBI" id="CHEBI:15379"/>
        <dbReference type="ChEBI" id="CHEBI:38290"/>
        <dbReference type="ChEBI" id="CHEBI:59513"/>
        <dbReference type="ChEBI" id="CHEBI:59905"/>
        <dbReference type="ChEBI" id="CHEBI:72587"/>
        <dbReference type="EC" id="1.14.17.1"/>
    </reaction>
    <physiologicalReaction direction="left-to-right" evidence="21">
        <dbReference type="Rhea" id="RHEA:19118"/>
    </physiologicalReaction>
</comment>
<keyword evidence="16" id="KW-0503">Monooxygenase</keyword>
<dbReference type="InterPro" id="IPR008977">
    <property type="entry name" value="PHM/PNGase_F_dom_sf"/>
</dbReference>
<evidence type="ECO:0000313" key="25">
    <source>
        <dbReference type="EMBL" id="KAF4082724.1"/>
    </source>
</evidence>
<comment type="function">
    <text evidence="20">Catalyzes the hydroxylation of dopamine to noradrenaline (also known as norepinephrine), and is thus vital for regulation of these neurotransmitters.</text>
</comment>
<evidence type="ECO:0000256" key="2">
    <source>
        <dbReference type="ARBA" id="ARBA00004351"/>
    </source>
</evidence>
<dbReference type="PROSITE" id="PS00085">
    <property type="entry name" value="CU2_MONOOXYGENASE_2"/>
    <property type="match status" value="1"/>
</dbReference>
<dbReference type="Pfam" id="PF03712">
    <property type="entry name" value="Cu2_monoox_C"/>
    <property type="match status" value="1"/>
</dbReference>
<evidence type="ECO:0000256" key="11">
    <source>
        <dbReference type="ARBA" id="ARBA00022723"/>
    </source>
</evidence>
<gene>
    <name evidence="25" type="ORF">AMELA_G00154650</name>
</gene>
<keyword evidence="18" id="KW-1015">Disulfide bond</keyword>
<evidence type="ECO:0000256" key="21">
    <source>
        <dbReference type="ARBA" id="ARBA00047952"/>
    </source>
</evidence>
<dbReference type="SMART" id="SM00664">
    <property type="entry name" value="DoH"/>
    <property type="match status" value="1"/>
</dbReference>
<comment type="pathway">
    <text evidence="4">Catecholamine biosynthesis; (R)-noradrenaline biosynthesis; (R)-noradrenaline from dopamine: step 1/1.</text>
</comment>
<evidence type="ECO:0000256" key="20">
    <source>
        <dbReference type="ARBA" id="ARBA00037327"/>
    </source>
</evidence>
<dbReference type="GO" id="GO:0042584">
    <property type="term" value="C:chromaffin granule membrane"/>
    <property type="evidence" value="ECO:0007669"/>
    <property type="project" value="UniProtKB-SubCell"/>
</dbReference>
<dbReference type="InterPro" id="IPR000323">
    <property type="entry name" value="Cu2_ascorb_mOase_N"/>
</dbReference>
<keyword evidence="15" id="KW-0186">Copper</keyword>
<dbReference type="SUPFAM" id="SSF49742">
    <property type="entry name" value="PHM/PNGase F"/>
    <property type="match status" value="2"/>
</dbReference>
<evidence type="ECO:0000256" key="13">
    <source>
        <dbReference type="ARBA" id="ARBA00022989"/>
    </source>
</evidence>
<evidence type="ECO:0000256" key="23">
    <source>
        <dbReference type="SAM" id="Phobius"/>
    </source>
</evidence>